<dbReference type="STRING" id="1434072.SAMN05216210_2967"/>
<feature type="transmembrane region" description="Helical" evidence="1">
    <location>
        <begin position="884"/>
        <end position="903"/>
    </location>
</feature>
<feature type="transmembrane region" description="Helical" evidence="1">
    <location>
        <begin position="602"/>
        <end position="621"/>
    </location>
</feature>
<feature type="transmembrane region" description="Helical" evidence="1">
    <location>
        <begin position="243"/>
        <end position="265"/>
    </location>
</feature>
<gene>
    <name evidence="2" type="ORF">SAMN05216210_2967</name>
</gene>
<dbReference type="PANTHER" id="PTHR38434">
    <property type="entry name" value="BLL2549 PROTEIN"/>
    <property type="match status" value="1"/>
</dbReference>
<feature type="transmembrane region" description="Helical" evidence="1">
    <location>
        <begin position="827"/>
        <end position="847"/>
    </location>
</feature>
<feature type="transmembrane region" description="Helical" evidence="1">
    <location>
        <begin position="218"/>
        <end position="237"/>
    </location>
</feature>
<dbReference type="EMBL" id="LT629787">
    <property type="protein sequence ID" value="SDU29976.1"/>
    <property type="molecule type" value="Genomic_DNA"/>
</dbReference>
<feature type="transmembrane region" description="Helical" evidence="1">
    <location>
        <begin position="719"/>
        <end position="746"/>
    </location>
</feature>
<dbReference type="AlphaFoldDB" id="A0A1H2HDX9"/>
<sequence>MGMVIAVAAGLMIGFVLGEVASALGLAVLAGLLVKFRELSRLVGSQQEQIAFLSKKLVSTEADAVAAPAADAELPVNPNAAQPSPAPDVFSEAATPELASSIDPHVKGPAAAETTWVEPEFAAITSRPVTAAVPPAVPSTGDKLLALWASSGLGKLIARTNMITRVGIVILFLGVSFLVKYASESISVRIELRFLGIAAAALVVFLLGWRLRHKRRDYALLLQGAAVGTWYLVTFASMKVYPIVSPSVGFLLLVGLSVFAALMSIKQDAKSLAVFGILGGFLAPILASTGSGSHVMLFSYYAILNAGILAIVWFKAWRALTLMGFIFTFIICVAWGVMRYQADLFASTEPFLLLFMLFYVAVVLIFGLRKRWPPHRFIDGPILFGTPTIGFALQALLVEQFEYGMAWSALGFGLFYLGITALWWKMLTERALLLRESLTAIGVVMLTLAVPYAFDHDVTALVWTFQGAAAIWLSARQQRNWGGLLALVVQVGAGVSWLLSTPAAGEHLFFNAGYASSCAIAIVALWSAWILRAQPDSYWVRLLHLPVLSWGLLWWFAGGVWQMGAHLTHQQVLPAVLCFVSLSFIALQWLRMRYHWQALAPVLLALLPLAVGLLLTHRYFGSHPFSSFGYIAWPLTFITLYWLYNRPNFFSGMIGKAEEPWHLVSYLTMTIVAALEVEWQVQQHTDVDSWHLIGVGLVPLTAIVLALKTRLWPARLDPLYRRSAVAILFAMLLVSTLIGCFIQPVVDPLPYWPLLNPLDLWQVGILVCAGLWWRSICHALPPAVSPISGVRVLLGLGFIYLNTLLLRTVHAFTGVTFNIAHMLEMDLVQTCLSIFWTLLGVGLLVAANRLLKRDLWMVGMALIAVVVVKLLLVDLSNSGTVERIVSFIVVGLLLLGVGYLVPLPEKPGDVENSQHKVIGE</sequence>
<dbReference type="RefSeq" id="WP_157719212.1">
    <property type="nucleotide sequence ID" value="NZ_LT629787.1"/>
</dbReference>
<evidence type="ECO:0000313" key="3">
    <source>
        <dbReference type="Proteomes" id="UP000243924"/>
    </source>
</evidence>
<feature type="transmembrane region" description="Helical" evidence="1">
    <location>
        <begin position="758"/>
        <end position="776"/>
    </location>
</feature>
<feature type="transmembrane region" description="Helical" evidence="1">
    <location>
        <begin position="295"/>
        <end position="314"/>
    </location>
</feature>
<evidence type="ECO:0000256" key="1">
    <source>
        <dbReference type="SAM" id="Phobius"/>
    </source>
</evidence>
<feature type="transmembrane region" description="Helical" evidence="1">
    <location>
        <begin position="512"/>
        <end position="531"/>
    </location>
</feature>
<feature type="transmembrane region" description="Helical" evidence="1">
    <location>
        <begin position="350"/>
        <end position="368"/>
    </location>
</feature>
<feature type="transmembrane region" description="Helical" evidence="1">
    <location>
        <begin position="627"/>
        <end position="644"/>
    </location>
</feature>
<proteinExistence type="predicted"/>
<dbReference type="OrthoDB" id="207428at2"/>
<feature type="transmembrane region" description="Helical" evidence="1">
    <location>
        <begin position="436"/>
        <end position="454"/>
    </location>
</feature>
<feature type="transmembrane region" description="Helical" evidence="1">
    <location>
        <begin position="162"/>
        <end position="182"/>
    </location>
</feature>
<dbReference type="Proteomes" id="UP000243924">
    <property type="component" value="Chromosome I"/>
</dbReference>
<feature type="transmembrane region" description="Helical" evidence="1">
    <location>
        <begin position="272"/>
        <end position="289"/>
    </location>
</feature>
<feature type="transmembrane region" description="Helical" evidence="1">
    <location>
        <begin position="482"/>
        <end position="500"/>
    </location>
</feature>
<dbReference type="PIRSF" id="PIRSF035905">
    <property type="entry name" value="UCP035905_mp"/>
    <property type="match status" value="1"/>
</dbReference>
<feature type="transmembrane region" description="Helical" evidence="1">
    <location>
        <begin position="460"/>
        <end position="475"/>
    </location>
</feature>
<keyword evidence="1" id="KW-0812">Transmembrane</keyword>
<protein>
    <submittedName>
        <fullName evidence="2">Uncharacterized membrane protein</fullName>
    </submittedName>
</protein>
<dbReference type="Pfam" id="PF10101">
    <property type="entry name" value="DUF2339"/>
    <property type="match status" value="1"/>
</dbReference>
<evidence type="ECO:0000313" key="2">
    <source>
        <dbReference type="EMBL" id="SDU29976.1"/>
    </source>
</evidence>
<feature type="transmembrane region" description="Helical" evidence="1">
    <location>
        <begin position="404"/>
        <end position="424"/>
    </location>
</feature>
<feature type="transmembrane region" description="Helical" evidence="1">
    <location>
        <begin position="538"/>
        <end position="557"/>
    </location>
</feature>
<feature type="transmembrane region" description="Helical" evidence="1">
    <location>
        <begin position="380"/>
        <end position="398"/>
    </location>
</feature>
<reference evidence="3" key="1">
    <citation type="submission" date="2016-10" db="EMBL/GenBank/DDBJ databases">
        <authorList>
            <person name="Varghese N."/>
            <person name="Submissions S."/>
        </authorList>
    </citation>
    <scope>NUCLEOTIDE SEQUENCE [LARGE SCALE GENOMIC DNA]</scope>
    <source>
        <strain evidence="3">CECT 8338</strain>
    </source>
</reference>
<feature type="transmembrane region" description="Helical" evidence="1">
    <location>
        <begin position="194"/>
        <end position="211"/>
    </location>
</feature>
<name>A0A1H2HDX9_9GAMM</name>
<dbReference type="InterPro" id="IPR014600">
    <property type="entry name" value="UCP035905_mem"/>
</dbReference>
<keyword evidence="3" id="KW-1185">Reference proteome</keyword>
<feature type="transmembrane region" description="Helical" evidence="1">
    <location>
        <begin position="572"/>
        <end position="590"/>
    </location>
</feature>
<feature type="transmembrane region" description="Helical" evidence="1">
    <location>
        <begin position="788"/>
        <end position="807"/>
    </location>
</feature>
<keyword evidence="1" id="KW-0472">Membrane</keyword>
<organism evidence="2 3">
    <name type="scientific">Halopseudomonas salegens</name>
    <dbReference type="NCBI Taxonomy" id="1434072"/>
    <lineage>
        <taxon>Bacteria</taxon>
        <taxon>Pseudomonadati</taxon>
        <taxon>Pseudomonadota</taxon>
        <taxon>Gammaproteobacteria</taxon>
        <taxon>Pseudomonadales</taxon>
        <taxon>Pseudomonadaceae</taxon>
        <taxon>Halopseudomonas</taxon>
    </lineage>
</organism>
<dbReference type="PANTHER" id="PTHR38434:SF1">
    <property type="entry name" value="BLL2549 PROTEIN"/>
    <property type="match status" value="1"/>
</dbReference>
<feature type="transmembrane region" description="Helical" evidence="1">
    <location>
        <begin position="6"/>
        <end position="34"/>
    </location>
</feature>
<keyword evidence="1" id="KW-1133">Transmembrane helix</keyword>
<feature type="transmembrane region" description="Helical" evidence="1">
    <location>
        <begin position="854"/>
        <end position="872"/>
    </location>
</feature>
<accession>A0A1H2HDX9</accession>
<feature type="transmembrane region" description="Helical" evidence="1">
    <location>
        <begin position="319"/>
        <end position="338"/>
    </location>
</feature>
<dbReference type="InterPro" id="IPR019286">
    <property type="entry name" value="DUF2339_TM"/>
</dbReference>